<dbReference type="Gene3D" id="3.40.50.12090">
    <property type="match status" value="2"/>
</dbReference>
<name>A0A1H3QCK9_9MICO</name>
<dbReference type="InterPro" id="IPR013783">
    <property type="entry name" value="Ig-like_fold"/>
</dbReference>
<organism evidence="1 2">
    <name type="scientific">Herbiconiux ginsengi</name>
    <dbReference type="NCBI Taxonomy" id="381665"/>
    <lineage>
        <taxon>Bacteria</taxon>
        <taxon>Bacillati</taxon>
        <taxon>Actinomycetota</taxon>
        <taxon>Actinomycetes</taxon>
        <taxon>Micrococcales</taxon>
        <taxon>Microbacteriaceae</taxon>
        <taxon>Herbiconiux</taxon>
    </lineage>
</organism>
<dbReference type="Proteomes" id="UP000198891">
    <property type="component" value="Unassembled WGS sequence"/>
</dbReference>
<sequence>MDTRPCHHQKEPIVKPTLLSGAGALALVALAGSLLAAGPASAIEVYNPVCPPARAVRGIPIAATPALDLYDKSATVSISAGVLPTGVTLTGDVARRVPYQFEGTPTATGTTTFTVKATFEDLPAKTIDCTMIVSATPAVSRIKGVDRYDQAVQISKATFTDAETVYVASGEKFADALSAGSVAGVHGAPLLLTTAGSLPAGAQAEIVRLKPKKIVVVGGAASVADGVLATLKAAVPGADVQRIGGADRYEVSRNLIANADVGVPASNWVYLASGANFPDALAASPAAVAKNGPVLLVNGAETKPTAAETALLDAIGASNIQIVGGTASVSQALQTALETPFVVTRASGADRFEAAVAVNQEFLATSTIYLASGLVFPDALSAAPVAGEAGNPIYLVQQNCVPASVLQEIVRLEPTKIVVLGGPNTLGTAVEALKPC</sequence>
<protein>
    <submittedName>
        <fullName evidence="1">Putative cell wall binding repeat 2</fullName>
    </submittedName>
</protein>
<gene>
    <name evidence="1" type="ORF">SAMN05216554_2443</name>
</gene>
<dbReference type="Pfam" id="PF04122">
    <property type="entry name" value="CW_binding_2"/>
    <property type="match status" value="3"/>
</dbReference>
<accession>A0A1H3QCK9</accession>
<dbReference type="InterPro" id="IPR007253">
    <property type="entry name" value="Cell_wall-bd_2"/>
</dbReference>
<evidence type="ECO:0000313" key="2">
    <source>
        <dbReference type="Proteomes" id="UP000198891"/>
    </source>
</evidence>
<dbReference type="STRING" id="381665.SAMN05216554_2443"/>
<proteinExistence type="predicted"/>
<dbReference type="InterPro" id="IPR051922">
    <property type="entry name" value="Bact_Sporulation_Assoc"/>
</dbReference>
<dbReference type="AlphaFoldDB" id="A0A1H3QCK9"/>
<dbReference type="EMBL" id="FNPZ01000002">
    <property type="protein sequence ID" value="SDZ11003.1"/>
    <property type="molecule type" value="Genomic_DNA"/>
</dbReference>
<dbReference type="OrthoDB" id="5109765at2"/>
<dbReference type="PANTHER" id="PTHR30032">
    <property type="entry name" value="N-ACETYLMURAMOYL-L-ALANINE AMIDASE-RELATED"/>
    <property type="match status" value="1"/>
</dbReference>
<reference evidence="1 2" key="1">
    <citation type="submission" date="2016-10" db="EMBL/GenBank/DDBJ databases">
        <authorList>
            <person name="de Groot N.N."/>
        </authorList>
    </citation>
    <scope>NUCLEOTIDE SEQUENCE [LARGE SCALE GENOMIC DNA]</scope>
    <source>
        <strain evidence="1 2">CGMCC 4.3491</strain>
    </source>
</reference>
<evidence type="ECO:0000313" key="1">
    <source>
        <dbReference type="EMBL" id="SDZ11003.1"/>
    </source>
</evidence>
<dbReference type="Gene3D" id="2.60.40.10">
    <property type="entry name" value="Immunoglobulins"/>
    <property type="match status" value="1"/>
</dbReference>
<dbReference type="GO" id="GO:0005975">
    <property type="term" value="P:carbohydrate metabolic process"/>
    <property type="evidence" value="ECO:0007669"/>
    <property type="project" value="UniProtKB-ARBA"/>
</dbReference>
<dbReference type="PANTHER" id="PTHR30032:SF8">
    <property type="entry name" value="GERMINATION-SPECIFIC N-ACETYLMURAMOYL-L-ALANINE AMIDASE"/>
    <property type="match status" value="1"/>
</dbReference>
<keyword evidence="2" id="KW-1185">Reference proteome</keyword>